<evidence type="ECO:0000313" key="3">
    <source>
        <dbReference type="Proteomes" id="UP000192940"/>
    </source>
</evidence>
<sequence length="136" mass="14927">MGKSKKKVSTKGWIAISFGVTSLIVIGFTLWKWLSGQEVGFNEWSSIAIVLSAFLGAMTWGSKGDPEHISPEEELGRHISSQSFKASYFILLALALIVLVIEKIAYARDNIGVIAVLLLGIIVLPATEYVVSRKFR</sequence>
<dbReference type="RefSeq" id="WP_208915844.1">
    <property type="nucleotide sequence ID" value="NZ_LT840184.1"/>
</dbReference>
<feature type="transmembrane region" description="Helical" evidence="1">
    <location>
        <begin position="43"/>
        <end position="61"/>
    </location>
</feature>
<organism evidence="2 3">
    <name type="scientific">Paenibacillus uliginis N3/975</name>
    <dbReference type="NCBI Taxonomy" id="1313296"/>
    <lineage>
        <taxon>Bacteria</taxon>
        <taxon>Bacillati</taxon>
        <taxon>Bacillota</taxon>
        <taxon>Bacilli</taxon>
        <taxon>Bacillales</taxon>
        <taxon>Paenibacillaceae</taxon>
        <taxon>Paenibacillus</taxon>
    </lineage>
</organism>
<evidence type="ECO:0000313" key="2">
    <source>
        <dbReference type="EMBL" id="SMF90701.1"/>
    </source>
</evidence>
<gene>
    <name evidence="2" type="ORF">SAMN05661091_5194</name>
</gene>
<dbReference type="STRING" id="1313296.SAMN05661091_5194"/>
<dbReference type="Proteomes" id="UP000192940">
    <property type="component" value="Chromosome I"/>
</dbReference>
<name>A0A1X7HPP6_9BACL</name>
<keyword evidence="1" id="KW-1133">Transmembrane helix</keyword>
<feature type="transmembrane region" description="Helical" evidence="1">
    <location>
        <begin position="86"/>
        <end position="105"/>
    </location>
</feature>
<accession>A0A1X7HPP6</accession>
<feature type="transmembrane region" description="Helical" evidence="1">
    <location>
        <begin position="12"/>
        <end position="31"/>
    </location>
</feature>
<keyword evidence="1" id="KW-0472">Membrane</keyword>
<feature type="transmembrane region" description="Helical" evidence="1">
    <location>
        <begin position="111"/>
        <end position="131"/>
    </location>
</feature>
<keyword evidence="1" id="KW-0812">Transmembrane</keyword>
<dbReference type="EMBL" id="LT840184">
    <property type="protein sequence ID" value="SMF90701.1"/>
    <property type="molecule type" value="Genomic_DNA"/>
</dbReference>
<evidence type="ECO:0000256" key="1">
    <source>
        <dbReference type="SAM" id="Phobius"/>
    </source>
</evidence>
<keyword evidence="3" id="KW-1185">Reference proteome</keyword>
<reference evidence="2 3" key="1">
    <citation type="submission" date="2017-04" db="EMBL/GenBank/DDBJ databases">
        <authorList>
            <person name="Afonso C.L."/>
            <person name="Miller P.J."/>
            <person name="Scott M.A."/>
            <person name="Spackman E."/>
            <person name="Goraichik I."/>
            <person name="Dimitrov K.M."/>
            <person name="Suarez D.L."/>
            <person name="Swayne D.E."/>
        </authorList>
    </citation>
    <scope>NUCLEOTIDE SEQUENCE [LARGE SCALE GENOMIC DNA]</scope>
    <source>
        <strain evidence="2 3">N3/975</strain>
    </source>
</reference>
<dbReference type="AlphaFoldDB" id="A0A1X7HPP6"/>
<proteinExistence type="predicted"/>
<protein>
    <recommendedName>
        <fullName evidence="4">DUF2178 domain-containing protein</fullName>
    </recommendedName>
</protein>
<evidence type="ECO:0008006" key="4">
    <source>
        <dbReference type="Google" id="ProtNLM"/>
    </source>
</evidence>